<dbReference type="Proteomes" id="UP000249390">
    <property type="component" value="Unassembled WGS sequence"/>
</dbReference>
<proteinExistence type="predicted"/>
<dbReference type="EMBL" id="NQVE01000046">
    <property type="protein sequence ID" value="RAL51679.1"/>
    <property type="molecule type" value="Genomic_DNA"/>
</dbReference>
<dbReference type="AlphaFoldDB" id="A0A328E509"/>
<feature type="region of interest" description="Disordered" evidence="1">
    <location>
        <begin position="1"/>
        <end position="99"/>
    </location>
</feature>
<evidence type="ECO:0008006" key="4">
    <source>
        <dbReference type="Google" id="ProtNLM"/>
    </source>
</evidence>
<sequence>MKPVETRNVDGRKHLERKLAEKGVQRLDRHPADGLPLKHDPKSGRGGKYTWEGPAGKEEEEEEEAIDPALDERDPNYVDAEEEEEENGGGAVEVGKVDVDPQLKDAGVVVINKE</sequence>
<comment type="caution">
    <text evidence="2">The sequence shown here is derived from an EMBL/GenBank/DDBJ whole genome shotgun (WGS) entry which is preliminary data.</text>
</comment>
<evidence type="ECO:0000256" key="1">
    <source>
        <dbReference type="SAM" id="MobiDB-lite"/>
    </source>
</evidence>
<feature type="compositionally biased region" description="Basic and acidic residues" evidence="1">
    <location>
        <begin position="1"/>
        <end position="43"/>
    </location>
</feature>
<protein>
    <recommendedName>
        <fullName evidence="4">Hyaluronan/mRNA-binding protein domain-containing protein</fullName>
    </recommendedName>
</protein>
<evidence type="ECO:0000313" key="3">
    <source>
        <dbReference type="Proteomes" id="UP000249390"/>
    </source>
</evidence>
<evidence type="ECO:0000313" key="2">
    <source>
        <dbReference type="EMBL" id="RAL51679.1"/>
    </source>
</evidence>
<name>A0A328E509_9ASTE</name>
<organism evidence="2 3">
    <name type="scientific">Cuscuta australis</name>
    <dbReference type="NCBI Taxonomy" id="267555"/>
    <lineage>
        <taxon>Eukaryota</taxon>
        <taxon>Viridiplantae</taxon>
        <taxon>Streptophyta</taxon>
        <taxon>Embryophyta</taxon>
        <taxon>Tracheophyta</taxon>
        <taxon>Spermatophyta</taxon>
        <taxon>Magnoliopsida</taxon>
        <taxon>eudicotyledons</taxon>
        <taxon>Gunneridae</taxon>
        <taxon>Pentapetalae</taxon>
        <taxon>asterids</taxon>
        <taxon>lamiids</taxon>
        <taxon>Solanales</taxon>
        <taxon>Convolvulaceae</taxon>
        <taxon>Cuscuteae</taxon>
        <taxon>Cuscuta</taxon>
        <taxon>Cuscuta subgen. Grammica</taxon>
        <taxon>Cuscuta sect. Cleistogrammica</taxon>
    </lineage>
</organism>
<keyword evidence="3" id="KW-1185">Reference proteome</keyword>
<accession>A0A328E509</accession>
<gene>
    <name evidence="2" type="ORF">DM860_010397</name>
</gene>
<reference evidence="2 3" key="1">
    <citation type="submission" date="2018-06" db="EMBL/GenBank/DDBJ databases">
        <title>The Genome of Cuscuta australis (Dodder) Provides Insight into the Evolution of Plant Parasitism.</title>
        <authorList>
            <person name="Liu H."/>
        </authorList>
    </citation>
    <scope>NUCLEOTIDE SEQUENCE [LARGE SCALE GENOMIC DNA]</scope>
    <source>
        <strain evidence="3">cv. Yunnan</strain>
        <tissue evidence="2">Vines</tissue>
    </source>
</reference>